<accession>U1QU69</accession>
<dbReference type="HOGENOM" id="CLU_107925_0_0_11"/>
<dbReference type="EMBL" id="AWSI01000021">
    <property type="protein sequence ID" value="ERH30955.1"/>
    <property type="molecule type" value="Genomic_DNA"/>
</dbReference>
<evidence type="ECO:0000256" key="1">
    <source>
        <dbReference type="SAM" id="MobiDB-lite"/>
    </source>
</evidence>
<evidence type="ECO:0000313" key="3">
    <source>
        <dbReference type="Proteomes" id="UP000016519"/>
    </source>
</evidence>
<name>U1QU69_9BIFI</name>
<gene>
    <name evidence="2" type="ORF">HMPREF9244_00903</name>
</gene>
<dbReference type="STRING" id="419015.HMPREF3214_00637"/>
<organism evidence="2 3">
    <name type="scientific">Alloscardovia omnicolens F0580</name>
    <dbReference type="NCBI Taxonomy" id="1321816"/>
    <lineage>
        <taxon>Bacteria</taxon>
        <taxon>Bacillati</taxon>
        <taxon>Actinomycetota</taxon>
        <taxon>Actinomycetes</taxon>
        <taxon>Bifidobacteriales</taxon>
        <taxon>Bifidobacteriaceae</taxon>
        <taxon>Alloscardovia</taxon>
    </lineage>
</organism>
<comment type="caution">
    <text evidence="2">The sequence shown here is derived from an EMBL/GenBank/DDBJ whole genome shotgun (WGS) entry which is preliminary data.</text>
</comment>
<dbReference type="PATRIC" id="fig|1321816.3.peg.804"/>
<proteinExistence type="predicted"/>
<protein>
    <submittedName>
        <fullName evidence="2">Uncharacterized protein</fullName>
    </submittedName>
</protein>
<feature type="compositionally biased region" description="Low complexity" evidence="1">
    <location>
        <begin position="167"/>
        <end position="180"/>
    </location>
</feature>
<dbReference type="Proteomes" id="UP000016519">
    <property type="component" value="Unassembled WGS sequence"/>
</dbReference>
<keyword evidence="3" id="KW-1185">Reference proteome</keyword>
<feature type="compositionally biased region" description="Polar residues" evidence="1">
    <location>
        <begin position="181"/>
        <end position="192"/>
    </location>
</feature>
<evidence type="ECO:0000313" key="2">
    <source>
        <dbReference type="EMBL" id="ERH30955.1"/>
    </source>
</evidence>
<sequence>MTLNEKTQANDMLASADILIVAEQENPRTLLRVASERLSTVRYVFVVAIEDGIAGVEERSALEYSDAVLIGWPDNDANDVQDAQNIENVAELVMELEKRIVVFHEAELNGGTARMADTLIHISEYVARVRKAYQPDFLLPTYAEIRRYVQRQWDEEEQLRAGEEAADNANSSENSNNQAETDTTNGTEKNNI</sequence>
<reference evidence="2 3" key="1">
    <citation type="submission" date="2013-08" db="EMBL/GenBank/DDBJ databases">
        <authorList>
            <person name="Weinstock G."/>
            <person name="Sodergren E."/>
            <person name="Wylie T."/>
            <person name="Fulton L."/>
            <person name="Fulton R."/>
            <person name="Fronick C."/>
            <person name="O'Laughlin M."/>
            <person name="Godfrey J."/>
            <person name="Miner T."/>
            <person name="Herter B."/>
            <person name="Appelbaum E."/>
            <person name="Cordes M."/>
            <person name="Lek S."/>
            <person name="Wollam A."/>
            <person name="Pepin K.H."/>
            <person name="Palsikar V.B."/>
            <person name="Mitreva M."/>
            <person name="Wilson R.K."/>
        </authorList>
    </citation>
    <scope>NUCLEOTIDE SEQUENCE [LARGE SCALE GENOMIC DNA]</scope>
    <source>
        <strain evidence="2 3">F0580</strain>
    </source>
</reference>
<feature type="region of interest" description="Disordered" evidence="1">
    <location>
        <begin position="158"/>
        <end position="192"/>
    </location>
</feature>
<dbReference type="AlphaFoldDB" id="U1QU69"/>